<dbReference type="InterPro" id="IPR011008">
    <property type="entry name" value="Dimeric_a/b-barrel"/>
</dbReference>
<sequence length="106" mass="12052">MSTISEGGHPLTVINVFTVTPERQADVVRMLSELTEQTVRHQAGFISTNIHASLDGMRVVNYAQWEGREHLEAMMAVPEARERMRELTQVAASEPHLYEVSRVYQK</sequence>
<evidence type="ECO:0000259" key="1">
    <source>
        <dbReference type="PROSITE" id="PS51725"/>
    </source>
</evidence>
<dbReference type="GO" id="GO:0004497">
    <property type="term" value="F:monooxygenase activity"/>
    <property type="evidence" value="ECO:0007669"/>
    <property type="project" value="UniProtKB-KW"/>
</dbReference>
<dbReference type="PROSITE" id="PS51725">
    <property type="entry name" value="ABM"/>
    <property type="match status" value="1"/>
</dbReference>
<comment type="caution">
    <text evidence="2">The sequence shown here is derived from an EMBL/GenBank/DDBJ whole genome shotgun (WGS) entry which is preliminary data.</text>
</comment>
<dbReference type="AlphaFoldDB" id="A0A543CUR9"/>
<evidence type="ECO:0000313" key="3">
    <source>
        <dbReference type="Proteomes" id="UP000316096"/>
    </source>
</evidence>
<dbReference type="SUPFAM" id="SSF54909">
    <property type="entry name" value="Dimeric alpha+beta barrel"/>
    <property type="match status" value="1"/>
</dbReference>
<dbReference type="Pfam" id="PF03992">
    <property type="entry name" value="ABM"/>
    <property type="match status" value="1"/>
</dbReference>
<dbReference type="OrthoDB" id="1493813at2"/>
<protein>
    <submittedName>
        <fullName evidence="2">Antibiotic biosynthesis monooxygenase</fullName>
    </submittedName>
</protein>
<name>A0A543CUR9_9ACTN</name>
<dbReference type="RefSeq" id="WP_141960737.1">
    <property type="nucleotide sequence ID" value="NZ_VFOZ01000001.1"/>
</dbReference>
<feature type="domain" description="ABM" evidence="1">
    <location>
        <begin position="11"/>
        <end position="100"/>
    </location>
</feature>
<organism evidence="2 3">
    <name type="scientific">Actinoallomurus bryophytorum</name>
    <dbReference type="NCBI Taxonomy" id="1490222"/>
    <lineage>
        <taxon>Bacteria</taxon>
        <taxon>Bacillati</taxon>
        <taxon>Actinomycetota</taxon>
        <taxon>Actinomycetes</taxon>
        <taxon>Streptosporangiales</taxon>
        <taxon>Thermomonosporaceae</taxon>
        <taxon>Actinoallomurus</taxon>
    </lineage>
</organism>
<proteinExistence type="predicted"/>
<evidence type="ECO:0000313" key="2">
    <source>
        <dbReference type="EMBL" id="TQM00860.1"/>
    </source>
</evidence>
<dbReference type="EMBL" id="VFOZ01000001">
    <property type="protein sequence ID" value="TQM00860.1"/>
    <property type="molecule type" value="Genomic_DNA"/>
</dbReference>
<keyword evidence="2" id="KW-0560">Oxidoreductase</keyword>
<keyword evidence="2" id="KW-0503">Monooxygenase</keyword>
<gene>
    <name evidence="2" type="ORF">FB559_6583</name>
</gene>
<dbReference type="Proteomes" id="UP000316096">
    <property type="component" value="Unassembled WGS sequence"/>
</dbReference>
<dbReference type="InterPro" id="IPR007138">
    <property type="entry name" value="ABM_dom"/>
</dbReference>
<reference evidence="2 3" key="1">
    <citation type="submission" date="2019-06" db="EMBL/GenBank/DDBJ databases">
        <title>Sequencing the genomes of 1000 actinobacteria strains.</title>
        <authorList>
            <person name="Klenk H.-P."/>
        </authorList>
    </citation>
    <scope>NUCLEOTIDE SEQUENCE [LARGE SCALE GENOMIC DNA]</scope>
    <source>
        <strain evidence="2 3">DSM 102200</strain>
    </source>
</reference>
<dbReference type="Gene3D" id="3.30.70.100">
    <property type="match status" value="1"/>
</dbReference>
<accession>A0A543CUR9</accession>
<keyword evidence="3" id="KW-1185">Reference proteome</keyword>